<sequence>MKNNTMLTWLTLSLATALPALAQSPAPGTTPAAPKPAASAASEAAASKPAAATPTNGLKAYAEVIKDSKALPGHFTAHQKDDKVWLAITPEQLNQPFFFTANVSRSVGERGLYGSQMGRSYLATFRRVGNQIQLVALNTRFHAQVGTPQAQFVSESFSESLLGSAPVVSLKHPDTQAVLIEANALLMSDIPGYQTALEEAFRMPFALDAKNSEFASVHNTPDNTGLEVRAHFSVPKIAASPLSPPPTPTPPPPKTTPDPRSLFTSFYYNLAKLPAQPLSPRLADERIGYFVMTRTDYTEDTQPKTRQHWIKRWRLEKQDPTAALSPPKQPITFWLDKNIPVKYRASVRQAVLEWNKAFEKIGYQNAIVVQQQSDTDSFNTMDARHASVRWFTGSDIGFAIGPSHADPRTGEILDADMGMSDVFARGARRQVNEDLRHTHASHSHDAAHCDYAQQAQQELDFGMDLLEARGLSMDGPEAEALAQAYVKQTMMHEVGHVLGLRHNFRASTVHSLKDLHNPAFAGSKGLATSVMDYIPFNLTAEGQPVSQMVMSTLGEYDYWAIEYGYREIAPADEARVLAQIASRAREPHLAFATDEDAGYGPMSGVDPLINRFDLGNDPLAYYKHRMQLSKELWRRIENLKLADGESYERLTRSFMSGFRAVSNIAPLAAKYVGGVLTRRDRAGGLPLAEPVSAARQQEALNLISRDFFQTHSFRFKPDLLARLAQDPMDRDGPRQDLSVPAMVLSLQKAVLDPLMSAQTAQRLAESPLRDLAGQNSLTLAAVYTRLQSDIWSEVASGQQPDLLRRNLQREHLRRSMDSLLRPAAAQPADVRSVQRLLLSQLAERLEQRLKAGALQLETQAHYKDALGSIRAALSANLQRNG</sequence>
<accession>A0A927IK37</accession>
<dbReference type="RefSeq" id="WP_191817707.1">
    <property type="nucleotide sequence ID" value="NZ_JACYFT010000001.1"/>
</dbReference>
<evidence type="ECO:0000256" key="1">
    <source>
        <dbReference type="SAM" id="MobiDB-lite"/>
    </source>
</evidence>
<dbReference type="PANTHER" id="PTHR38478">
    <property type="entry name" value="PEPTIDASE M1A AND M12B"/>
    <property type="match status" value="1"/>
</dbReference>
<dbReference type="SUPFAM" id="SSF55486">
    <property type="entry name" value="Metalloproteases ('zincins'), catalytic domain"/>
    <property type="match status" value="1"/>
</dbReference>
<dbReference type="Pfam" id="PF17148">
    <property type="entry name" value="DUF5117"/>
    <property type="match status" value="1"/>
</dbReference>
<dbReference type="InterPro" id="IPR032534">
    <property type="entry name" value="EcxA_zinc-bd"/>
</dbReference>
<comment type="caution">
    <text evidence="5">The sequence shown here is derived from an EMBL/GenBank/DDBJ whole genome shotgun (WGS) entry which is preliminary data.</text>
</comment>
<keyword evidence="6" id="KW-1185">Reference proteome</keyword>
<feature type="compositionally biased region" description="Pro residues" evidence="1">
    <location>
        <begin position="242"/>
        <end position="256"/>
    </location>
</feature>
<dbReference type="InterPro" id="IPR024079">
    <property type="entry name" value="MetalloPept_cat_dom_sf"/>
</dbReference>
<proteinExistence type="predicted"/>
<keyword evidence="5" id="KW-0378">Hydrolase</keyword>
<organism evidence="5 6">
    <name type="scientific">Limnohabitans radicicola</name>
    <dbReference type="NCBI Taxonomy" id="2771427"/>
    <lineage>
        <taxon>Bacteria</taxon>
        <taxon>Pseudomonadati</taxon>
        <taxon>Pseudomonadota</taxon>
        <taxon>Betaproteobacteria</taxon>
        <taxon>Burkholderiales</taxon>
        <taxon>Comamonadaceae</taxon>
        <taxon>Limnohabitans</taxon>
    </lineage>
</organism>
<dbReference type="CDD" id="cd04276">
    <property type="entry name" value="ZnMc_MMP_like_2"/>
    <property type="match status" value="1"/>
</dbReference>
<name>A0A927IK37_9BURK</name>
<gene>
    <name evidence="5" type="ORF">IC609_01610</name>
</gene>
<keyword evidence="2" id="KW-0732">Signal</keyword>
<keyword evidence="5" id="KW-0645">Protease</keyword>
<dbReference type="Gene3D" id="3.40.390.10">
    <property type="entry name" value="Collagenase (Catalytic Domain)"/>
    <property type="match status" value="1"/>
</dbReference>
<dbReference type="GO" id="GO:0008237">
    <property type="term" value="F:metallopeptidase activity"/>
    <property type="evidence" value="ECO:0007669"/>
    <property type="project" value="UniProtKB-KW"/>
</dbReference>
<feature type="signal peptide" evidence="2">
    <location>
        <begin position="1"/>
        <end position="22"/>
    </location>
</feature>
<dbReference type="InterPro" id="IPR034032">
    <property type="entry name" value="Zn_MMP-like_bac"/>
</dbReference>
<feature type="chain" id="PRO_5037196271" evidence="2">
    <location>
        <begin position="23"/>
        <end position="881"/>
    </location>
</feature>
<feature type="domain" description="EcxA zinc-binding" evidence="3">
    <location>
        <begin position="477"/>
        <end position="795"/>
    </location>
</feature>
<keyword evidence="5" id="KW-0482">Metalloprotease</keyword>
<dbReference type="Pfam" id="PF16313">
    <property type="entry name" value="DUF4953"/>
    <property type="match status" value="1"/>
</dbReference>
<dbReference type="EMBL" id="JACYFT010000001">
    <property type="protein sequence ID" value="MBD8049223.1"/>
    <property type="molecule type" value="Genomic_DNA"/>
</dbReference>
<feature type="region of interest" description="Disordered" evidence="1">
    <location>
        <begin position="25"/>
        <end position="52"/>
    </location>
</feature>
<feature type="domain" description="DUF5117" evidence="4">
    <location>
        <begin position="116"/>
        <end position="317"/>
    </location>
</feature>
<protein>
    <submittedName>
        <fullName evidence="5">Zinc-dependent metalloprotease</fullName>
    </submittedName>
</protein>
<evidence type="ECO:0000259" key="4">
    <source>
        <dbReference type="Pfam" id="PF17148"/>
    </source>
</evidence>
<feature type="region of interest" description="Disordered" evidence="1">
    <location>
        <begin position="237"/>
        <end position="258"/>
    </location>
</feature>
<dbReference type="Proteomes" id="UP000647424">
    <property type="component" value="Unassembled WGS sequence"/>
</dbReference>
<evidence type="ECO:0000259" key="3">
    <source>
        <dbReference type="Pfam" id="PF16313"/>
    </source>
</evidence>
<dbReference type="PANTHER" id="PTHR38478:SF1">
    <property type="entry name" value="ZINC DEPENDENT METALLOPROTEASE DOMAIN LIPOPROTEIN"/>
    <property type="match status" value="1"/>
</dbReference>
<evidence type="ECO:0000313" key="5">
    <source>
        <dbReference type="EMBL" id="MBD8049223.1"/>
    </source>
</evidence>
<reference evidence="5" key="1">
    <citation type="submission" date="2020-09" db="EMBL/GenBank/DDBJ databases">
        <title>Genome seq and assembly of Limnohabitants sp.</title>
        <authorList>
            <person name="Chhetri G."/>
        </authorList>
    </citation>
    <scope>NUCLEOTIDE SEQUENCE</scope>
    <source>
        <strain evidence="5">JUR4</strain>
    </source>
</reference>
<evidence type="ECO:0000313" key="6">
    <source>
        <dbReference type="Proteomes" id="UP000647424"/>
    </source>
</evidence>
<dbReference type="InterPro" id="IPR033413">
    <property type="entry name" value="DUF5117"/>
</dbReference>
<dbReference type="AlphaFoldDB" id="A0A927IK37"/>
<evidence type="ECO:0000256" key="2">
    <source>
        <dbReference type="SAM" id="SignalP"/>
    </source>
</evidence>